<dbReference type="Proteomes" id="UP000315131">
    <property type="component" value="Unassembled WGS sequence"/>
</dbReference>
<comment type="caution">
    <text evidence="1">The sequence shown here is derived from an EMBL/GenBank/DDBJ whole genome shotgun (WGS) entry which is preliminary data.</text>
</comment>
<gene>
    <name evidence="1" type="ORF">FGM01_14410</name>
</gene>
<feature type="non-terminal residue" evidence="1">
    <location>
        <position position="1"/>
    </location>
</feature>
<reference evidence="1 2" key="1">
    <citation type="submission" date="2019-06" db="EMBL/GenBank/DDBJ databases">
        <title>Gramella sabulilitoris sp. nov., isolated from a marine sand.</title>
        <authorList>
            <person name="Yoon J.-H."/>
        </authorList>
    </citation>
    <scope>NUCLEOTIDE SEQUENCE [LARGE SCALE GENOMIC DNA]</scope>
    <source>
        <strain evidence="1 2">HSMS-1</strain>
    </source>
</reference>
<evidence type="ECO:0000313" key="2">
    <source>
        <dbReference type="Proteomes" id="UP000315131"/>
    </source>
</evidence>
<accession>A0A550HVU1</accession>
<dbReference type="Pfam" id="PF11751">
    <property type="entry name" value="PorP_SprF"/>
    <property type="match status" value="1"/>
</dbReference>
<dbReference type="InterPro" id="IPR019861">
    <property type="entry name" value="PorP/SprF_Bacteroidetes"/>
</dbReference>
<organism evidence="1 2">
    <name type="scientific">Christiangramia sabulilitoris</name>
    <dbReference type="NCBI Taxonomy" id="2583991"/>
    <lineage>
        <taxon>Bacteria</taxon>
        <taxon>Pseudomonadati</taxon>
        <taxon>Bacteroidota</taxon>
        <taxon>Flavobacteriia</taxon>
        <taxon>Flavobacteriales</taxon>
        <taxon>Flavobacteriaceae</taxon>
        <taxon>Christiangramia</taxon>
    </lineage>
</organism>
<protein>
    <submittedName>
        <fullName evidence="1">Type IX secretion system membrane protein PorP/SprF</fullName>
    </submittedName>
</protein>
<name>A0A550HVU1_9FLAO</name>
<sequence length="222" mass="25481">GLSIINDNAGYENYTYAYGDFSYRLDLSDDVTLRLGLKAGMSYYNLEDELFTDPQVLSDPFFQDQINRWTPNFGLGFYLSSQNWYIGGSAPKLINNDNNEFNEYLALEQVHYYLTGGYVFDLSDNVKLRPTTLFKATSGAPLSVDVSATTIFNEKFYLGANYRIDDAIGAFLDVQLFDGFRAGYAYEYPISDIRPYTSGSHEVLLIYELRFKNTRYKSPRFF</sequence>
<dbReference type="NCBIfam" id="TIGR03519">
    <property type="entry name" value="T9SS_PorP_fam"/>
    <property type="match status" value="1"/>
</dbReference>
<evidence type="ECO:0000313" key="1">
    <source>
        <dbReference type="EMBL" id="TRO62862.1"/>
    </source>
</evidence>
<dbReference type="OrthoDB" id="1114455at2"/>
<dbReference type="AlphaFoldDB" id="A0A550HVU1"/>
<keyword evidence="2" id="KW-1185">Reference proteome</keyword>
<dbReference type="RefSeq" id="WP_143411893.1">
    <property type="nucleotide sequence ID" value="NZ_VHSF01000011.1"/>
</dbReference>
<dbReference type="EMBL" id="VHSF01000011">
    <property type="protein sequence ID" value="TRO62862.1"/>
    <property type="molecule type" value="Genomic_DNA"/>
</dbReference>
<proteinExistence type="predicted"/>